<name>A0AAN5CT16_9BILA</name>
<comment type="caution">
    <text evidence="2">The sequence shown here is derived from an EMBL/GenBank/DDBJ whole genome shotgun (WGS) entry which is preliminary data.</text>
</comment>
<proteinExistence type="predicted"/>
<dbReference type="EMBL" id="BTRK01000004">
    <property type="protein sequence ID" value="GMR50074.1"/>
    <property type="molecule type" value="Genomic_DNA"/>
</dbReference>
<accession>A0AAN5CT16</accession>
<feature type="compositionally biased region" description="Polar residues" evidence="1">
    <location>
        <begin position="80"/>
        <end position="104"/>
    </location>
</feature>
<sequence>GIGLAALIFSVDYCRVLARRQLRAKEPPLPTDQQLNLETTLRIWAVLALLTAKILLHLGGAPASDTGTFPLLHLWTSSLSRNSSMRPGPSSQQDPQHSVQQDPQHSARLRSQLCHHGVDHPECL</sequence>
<evidence type="ECO:0000313" key="3">
    <source>
        <dbReference type="Proteomes" id="UP001328107"/>
    </source>
</evidence>
<gene>
    <name evidence="2" type="ORF">PMAYCL1PPCAC_20269</name>
</gene>
<keyword evidence="3" id="KW-1185">Reference proteome</keyword>
<dbReference type="Proteomes" id="UP001328107">
    <property type="component" value="Unassembled WGS sequence"/>
</dbReference>
<dbReference type="AlphaFoldDB" id="A0AAN5CT16"/>
<reference evidence="3" key="1">
    <citation type="submission" date="2022-10" db="EMBL/GenBank/DDBJ databases">
        <title>Genome assembly of Pristionchus species.</title>
        <authorList>
            <person name="Yoshida K."/>
            <person name="Sommer R.J."/>
        </authorList>
    </citation>
    <scope>NUCLEOTIDE SEQUENCE [LARGE SCALE GENOMIC DNA]</scope>
    <source>
        <strain evidence="3">RS5460</strain>
    </source>
</reference>
<evidence type="ECO:0000313" key="2">
    <source>
        <dbReference type="EMBL" id="GMR50074.1"/>
    </source>
</evidence>
<protein>
    <submittedName>
        <fullName evidence="2">Uncharacterized protein</fullName>
    </submittedName>
</protein>
<evidence type="ECO:0000256" key="1">
    <source>
        <dbReference type="SAM" id="MobiDB-lite"/>
    </source>
</evidence>
<feature type="region of interest" description="Disordered" evidence="1">
    <location>
        <begin position="80"/>
        <end position="109"/>
    </location>
</feature>
<organism evidence="2 3">
    <name type="scientific">Pristionchus mayeri</name>
    <dbReference type="NCBI Taxonomy" id="1317129"/>
    <lineage>
        <taxon>Eukaryota</taxon>
        <taxon>Metazoa</taxon>
        <taxon>Ecdysozoa</taxon>
        <taxon>Nematoda</taxon>
        <taxon>Chromadorea</taxon>
        <taxon>Rhabditida</taxon>
        <taxon>Rhabditina</taxon>
        <taxon>Diplogasteromorpha</taxon>
        <taxon>Diplogasteroidea</taxon>
        <taxon>Neodiplogasteridae</taxon>
        <taxon>Pristionchus</taxon>
    </lineage>
</organism>
<feature type="non-terminal residue" evidence="2">
    <location>
        <position position="1"/>
    </location>
</feature>